<evidence type="ECO:0000313" key="7">
    <source>
        <dbReference type="Proteomes" id="UP000033647"/>
    </source>
</evidence>
<protein>
    <recommendedName>
        <fullName evidence="5">CENP-V/GFA domain-containing protein</fullName>
    </recommendedName>
</protein>
<dbReference type="PROSITE" id="PS51891">
    <property type="entry name" value="CENP_V_GFA"/>
    <property type="match status" value="1"/>
</dbReference>
<dbReference type="PANTHER" id="PTHR33337:SF31">
    <property type="entry name" value="DUF636 DOMAIN PROTEIN (AFU_ORTHOLOGUE AFUA_2G12650)"/>
    <property type="match status" value="1"/>
</dbReference>
<dbReference type="InterPro" id="IPR006913">
    <property type="entry name" value="CENP-V/GFA"/>
</dbReference>
<dbReference type="OrthoDB" id="5422068at2759"/>
<dbReference type="Pfam" id="PF04828">
    <property type="entry name" value="GFA"/>
    <property type="match status" value="2"/>
</dbReference>
<name>A0A0F4GNB7_9PEZI</name>
<evidence type="ECO:0000256" key="3">
    <source>
        <dbReference type="ARBA" id="ARBA00022833"/>
    </source>
</evidence>
<evidence type="ECO:0000256" key="2">
    <source>
        <dbReference type="ARBA" id="ARBA00022723"/>
    </source>
</evidence>
<feature type="domain" description="CENP-V/GFA" evidence="5">
    <location>
        <begin position="8"/>
        <end position="121"/>
    </location>
</feature>
<evidence type="ECO:0000256" key="1">
    <source>
        <dbReference type="ARBA" id="ARBA00005495"/>
    </source>
</evidence>
<comment type="caution">
    <text evidence="6">The sequence shown here is derived from an EMBL/GenBank/DDBJ whole genome shotgun (WGS) entry which is preliminary data.</text>
</comment>
<sequence>MAEETKTVKARCLCGTFEQDITLPSTAFPLYGHICHCTTCRRVSGALATTPAFLPSSFEPSQPMFGKLSTFKPTQRGTVYFCPTCGAQALGRYQISVEGEQSKFLWIIATGSLEQLDGIVDFGAHMQIQDTIDGGLATFLPSVEGKNLARWPANYHEGEQLPFNWTGAEQEAVPGSSTKDMLHGSCKCKGTQFYIARPSTRSALTEKYWPSTPPNDCSESELPPKSETHWLQDNRTKFLCSLCVCNSCRLALGMEVTSWAFVPPCDIFLDAEAKTPVLHSMEFGTVKHYSSSPGIHRYFCGDCGATLFYNADDRRHYTDIAMGLLDAPEGARAESWFSWRPTGVDFAEDAEGRAESLSRSIQAGFEAFQKQQDKK</sequence>
<accession>A0A0F4GNB7</accession>
<evidence type="ECO:0000256" key="4">
    <source>
        <dbReference type="ARBA" id="ARBA00023239"/>
    </source>
</evidence>
<proteinExistence type="inferred from homology"/>
<dbReference type="Proteomes" id="UP000033647">
    <property type="component" value="Unassembled WGS sequence"/>
</dbReference>
<keyword evidence="3" id="KW-0862">Zinc</keyword>
<organism evidence="6 7">
    <name type="scientific">Zymoseptoria brevis</name>
    <dbReference type="NCBI Taxonomy" id="1047168"/>
    <lineage>
        <taxon>Eukaryota</taxon>
        <taxon>Fungi</taxon>
        <taxon>Dikarya</taxon>
        <taxon>Ascomycota</taxon>
        <taxon>Pezizomycotina</taxon>
        <taxon>Dothideomycetes</taxon>
        <taxon>Dothideomycetidae</taxon>
        <taxon>Mycosphaerellales</taxon>
        <taxon>Mycosphaerellaceae</taxon>
        <taxon>Zymoseptoria</taxon>
    </lineage>
</organism>
<dbReference type="AlphaFoldDB" id="A0A0F4GNB7"/>
<dbReference type="STRING" id="1047168.A0A0F4GNB7"/>
<keyword evidence="4" id="KW-0456">Lyase</keyword>
<dbReference type="EMBL" id="LAFY01000462">
    <property type="protein sequence ID" value="KJX97690.1"/>
    <property type="molecule type" value="Genomic_DNA"/>
</dbReference>
<dbReference type="SUPFAM" id="SSF51316">
    <property type="entry name" value="Mss4-like"/>
    <property type="match status" value="2"/>
</dbReference>
<comment type="similarity">
    <text evidence="1">Belongs to the Gfa family.</text>
</comment>
<dbReference type="GO" id="GO:0046872">
    <property type="term" value="F:metal ion binding"/>
    <property type="evidence" value="ECO:0007669"/>
    <property type="project" value="UniProtKB-KW"/>
</dbReference>
<dbReference type="PANTHER" id="PTHR33337">
    <property type="entry name" value="GFA DOMAIN-CONTAINING PROTEIN"/>
    <property type="match status" value="1"/>
</dbReference>
<evidence type="ECO:0000259" key="5">
    <source>
        <dbReference type="PROSITE" id="PS51891"/>
    </source>
</evidence>
<gene>
    <name evidence="6" type="ORF">TI39_contig470g00008</name>
</gene>
<reference evidence="6 7" key="1">
    <citation type="submission" date="2015-03" db="EMBL/GenBank/DDBJ databases">
        <title>RNA-seq based gene annotation and comparative genomics of four Zymoseptoria species reveal species-specific pathogenicity related genes and transposable element activity.</title>
        <authorList>
            <person name="Grandaubert J."/>
            <person name="Bhattacharyya A."/>
            <person name="Stukenbrock E.H."/>
        </authorList>
    </citation>
    <scope>NUCLEOTIDE SEQUENCE [LARGE SCALE GENOMIC DNA]</scope>
    <source>
        <strain evidence="6 7">Zb18110</strain>
    </source>
</reference>
<keyword evidence="2" id="KW-0479">Metal-binding</keyword>
<dbReference type="GO" id="GO:0016846">
    <property type="term" value="F:carbon-sulfur lyase activity"/>
    <property type="evidence" value="ECO:0007669"/>
    <property type="project" value="InterPro"/>
</dbReference>
<evidence type="ECO:0000313" key="6">
    <source>
        <dbReference type="EMBL" id="KJX97690.1"/>
    </source>
</evidence>
<dbReference type="InterPro" id="IPR011057">
    <property type="entry name" value="Mss4-like_sf"/>
</dbReference>
<dbReference type="Gene3D" id="3.90.1590.10">
    <property type="entry name" value="glutathione-dependent formaldehyde- activating enzyme (gfa)"/>
    <property type="match status" value="2"/>
</dbReference>
<keyword evidence="7" id="KW-1185">Reference proteome</keyword>